<evidence type="ECO:0000313" key="2">
    <source>
        <dbReference type="EMBL" id="GFZ14015.1"/>
    </source>
</evidence>
<feature type="region of interest" description="Disordered" evidence="1">
    <location>
        <begin position="46"/>
        <end position="102"/>
    </location>
</feature>
<organism evidence="2 3">
    <name type="scientific">Actinidia rufa</name>
    <dbReference type="NCBI Taxonomy" id="165716"/>
    <lineage>
        <taxon>Eukaryota</taxon>
        <taxon>Viridiplantae</taxon>
        <taxon>Streptophyta</taxon>
        <taxon>Embryophyta</taxon>
        <taxon>Tracheophyta</taxon>
        <taxon>Spermatophyta</taxon>
        <taxon>Magnoliopsida</taxon>
        <taxon>eudicotyledons</taxon>
        <taxon>Gunneridae</taxon>
        <taxon>Pentapetalae</taxon>
        <taxon>asterids</taxon>
        <taxon>Ericales</taxon>
        <taxon>Actinidiaceae</taxon>
        <taxon>Actinidia</taxon>
    </lineage>
</organism>
<dbReference type="EMBL" id="BJWL01000024">
    <property type="protein sequence ID" value="GFZ14015.1"/>
    <property type="molecule type" value="Genomic_DNA"/>
</dbReference>
<feature type="region of interest" description="Disordered" evidence="1">
    <location>
        <begin position="230"/>
        <end position="260"/>
    </location>
</feature>
<sequence>MSCPVIPGIKEALHGQVNAIGHYGQGVRSPYSNTYNPGWRDHSNFGWRNKGTSNPQVYQGGFHNPQSYQTPPPPSQPQNYQPSLVTSFPTPPKPFQQPPQAQSNTYLPHIKGHLRIPSNSLCKLKKKKIQGLIKALDDIKSQLTLLTQAWTLTEKGKLPAQPQSNTSRHVHSIETSNQPSSSHEKVQAITVLRSGKAIDKTILSSDPKGRKTASKVAEGAVERESLMKRKGVRGAKRGGKSISKMGMRRGKEENGSVPKGDEVLSEEREILTHAPFPHLIAKSKNNLSFEIYETRLNVRESAFLAKNVHSVVQVKKNLEAANK</sequence>
<evidence type="ECO:0000313" key="3">
    <source>
        <dbReference type="Proteomes" id="UP000585474"/>
    </source>
</evidence>
<feature type="region of interest" description="Disordered" evidence="1">
    <location>
        <begin position="158"/>
        <end position="185"/>
    </location>
</feature>
<accession>A0A7J0GT44</accession>
<reference evidence="2 3" key="1">
    <citation type="submission" date="2019-07" db="EMBL/GenBank/DDBJ databases">
        <title>De Novo Assembly of kiwifruit Actinidia rufa.</title>
        <authorList>
            <person name="Sugita-Konishi S."/>
            <person name="Sato K."/>
            <person name="Mori E."/>
            <person name="Abe Y."/>
            <person name="Kisaki G."/>
            <person name="Hamano K."/>
            <person name="Suezawa K."/>
            <person name="Otani M."/>
            <person name="Fukuda T."/>
            <person name="Manabe T."/>
            <person name="Gomi K."/>
            <person name="Tabuchi M."/>
            <person name="Akimitsu K."/>
            <person name="Kataoka I."/>
        </authorList>
    </citation>
    <scope>NUCLEOTIDE SEQUENCE [LARGE SCALE GENOMIC DNA]</scope>
    <source>
        <strain evidence="3">cv. Fuchu</strain>
    </source>
</reference>
<feature type="compositionally biased region" description="Basic and acidic residues" evidence="1">
    <location>
        <begin position="249"/>
        <end position="260"/>
    </location>
</feature>
<evidence type="ECO:0000256" key="1">
    <source>
        <dbReference type="SAM" id="MobiDB-lite"/>
    </source>
</evidence>
<name>A0A7J0GT44_9ERIC</name>
<dbReference type="Proteomes" id="UP000585474">
    <property type="component" value="Unassembled WGS sequence"/>
</dbReference>
<feature type="compositionally biased region" description="Basic residues" evidence="1">
    <location>
        <begin position="230"/>
        <end position="239"/>
    </location>
</feature>
<dbReference type="AlphaFoldDB" id="A0A7J0GT44"/>
<protein>
    <submittedName>
        <fullName evidence="2">Uncharacterized protein</fullName>
    </submittedName>
</protein>
<keyword evidence="3" id="KW-1185">Reference proteome</keyword>
<proteinExistence type="predicted"/>
<comment type="caution">
    <text evidence="2">The sequence shown here is derived from an EMBL/GenBank/DDBJ whole genome shotgun (WGS) entry which is preliminary data.</text>
</comment>
<feature type="compositionally biased region" description="Polar residues" evidence="1">
    <location>
        <begin position="161"/>
        <end position="181"/>
    </location>
</feature>
<gene>
    <name evidence="2" type="ORF">Acr_24g0002050</name>
</gene>